<organism evidence="5 6">
    <name type="scientific">Oceanomicrobium pacificus</name>
    <dbReference type="NCBI Taxonomy" id="2692916"/>
    <lineage>
        <taxon>Bacteria</taxon>
        <taxon>Pseudomonadati</taxon>
        <taxon>Pseudomonadota</taxon>
        <taxon>Alphaproteobacteria</taxon>
        <taxon>Rhodobacterales</taxon>
        <taxon>Paracoccaceae</taxon>
        <taxon>Oceanomicrobium</taxon>
    </lineage>
</organism>
<dbReference type="Pfam" id="PF00392">
    <property type="entry name" value="GntR"/>
    <property type="match status" value="1"/>
</dbReference>
<evidence type="ECO:0000259" key="4">
    <source>
        <dbReference type="PROSITE" id="PS50949"/>
    </source>
</evidence>
<dbReference type="EMBL" id="WUWG01000001">
    <property type="protein sequence ID" value="MXU64411.1"/>
    <property type="molecule type" value="Genomic_DNA"/>
</dbReference>
<reference evidence="5 6" key="1">
    <citation type="submission" date="2019-12" db="EMBL/GenBank/DDBJ databases">
        <title>Strain KN286 was isolated from seawater, which was collected from Caroline Seamount in the tropical western Pacific.</title>
        <authorList>
            <person name="Wang Q."/>
        </authorList>
    </citation>
    <scope>NUCLEOTIDE SEQUENCE [LARGE SCALE GENOMIC DNA]</scope>
    <source>
        <strain evidence="5 6">KN286</strain>
    </source>
</reference>
<proteinExistence type="predicted"/>
<dbReference type="Gene3D" id="1.10.10.10">
    <property type="entry name" value="Winged helix-like DNA-binding domain superfamily/Winged helix DNA-binding domain"/>
    <property type="match status" value="1"/>
</dbReference>
<keyword evidence="2" id="KW-0238">DNA-binding</keyword>
<keyword evidence="6" id="KW-1185">Reference proteome</keyword>
<keyword evidence="1" id="KW-0805">Transcription regulation</keyword>
<dbReference type="InterPro" id="IPR036388">
    <property type="entry name" value="WH-like_DNA-bd_sf"/>
</dbReference>
<name>A0A6B0TZU7_9RHOB</name>
<dbReference type="GO" id="GO:0003677">
    <property type="term" value="F:DNA binding"/>
    <property type="evidence" value="ECO:0007669"/>
    <property type="project" value="UniProtKB-KW"/>
</dbReference>
<dbReference type="Pfam" id="PF07729">
    <property type="entry name" value="FCD"/>
    <property type="match status" value="1"/>
</dbReference>
<dbReference type="SMART" id="SM00895">
    <property type="entry name" value="FCD"/>
    <property type="match status" value="1"/>
</dbReference>
<evidence type="ECO:0000313" key="6">
    <source>
        <dbReference type="Proteomes" id="UP000436016"/>
    </source>
</evidence>
<evidence type="ECO:0000256" key="3">
    <source>
        <dbReference type="ARBA" id="ARBA00023163"/>
    </source>
</evidence>
<keyword evidence="3" id="KW-0804">Transcription</keyword>
<dbReference type="PANTHER" id="PTHR43537:SF5">
    <property type="entry name" value="UXU OPERON TRANSCRIPTIONAL REGULATOR"/>
    <property type="match status" value="1"/>
</dbReference>
<dbReference type="SMART" id="SM00345">
    <property type="entry name" value="HTH_GNTR"/>
    <property type="match status" value="1"/>
</dbReference>
<comment type="caution">
    <text evidence="5">The sequence shown here is derived from an EMBL/GenBank/DDBJ whole genome shotgun (WGS) entry which is preliminary data.</text>
</comment>
<evidence type="ECO:0000256" key="1">
    <source>
        <dbReference type="ARBA" id="ARBA00023015"/>
    </source>
</evidence>
<dbReference type="SUPFAM" id="SSF48008">
    <property type="entry name" value="GntR ligand-binding domain-like"/>
    <property type="match status" value="1"/>
</dbReference>
<dbReference type="Gene3D" id="1.20.120.530">
    <property type="entry name" value="GntR ligand-binding domain-like"/>
    <property type="match status" value="1"/>
</dbReference>
<dbReference type="InterPro" id="IPR000524">
    <property type="entry name" value="Tscrpt_reg_HTH_GntR"/>
</dbReference>
<sequence length="250" mass="26600">MIGLIEPERGAAVQAEVPQAKGNTGLVGGAISAITAHIRDGELSPGDKLPSESVFARDLAVSRTVVREAFRSLAAMRLIEVSTGKRATVAKLDHTAISPLIEHGVSTEQISILQVYDVRRTIETRTATLAALHRTGAQSREIAALAETMQNSFLDPAAMMEADIGFHLAIARAAKNPIYPLIVGAFEGVTRQTWPVGWKSRSSESEQHHMLDIHSDLASAIAAGNPEQAAELMALHFDASVRALLAAGIS</sequence>
<protein>
    <submittedName>
        <fullName evidence="5">FCD domain-containing protein</fullName>
    </submittedName>
</protein>
<dbReference type="AlphaFoldDB" id="A0A6B0TZU7"/>
<dbReference type="CDD" id="cd07377">
    <property type="entry name" value="WHTH_GntR"/>
    <property type="match status" value="1"/>
</dbReference>
<feature type="domain" description="HTH gntR-type" evidence="4">
    <location>
        <begin position="24"/>
        <end position="92"/>
    </location>
</feature>
<dbReference type="Proteomes" id="UP000436016">
    <property type="component" value="Unassembled WGS sequence"/>
</dbReference>
<dbReference type="GO" id="GO:0003700">
    <property type="term" value="F:DNA-binding transcription factor activity"/>
    <property type="evidence" value="ECO:0007669"/>
    <property type="project" value="InterPro"/>
</dbReference>
<evidence type="ECO:0000256" key="2">
    <source>
        <dbReference type="ARBA" id="ARBA00023125"/>
    </source>
</evidence>
<gene>
    <name evidence="5" type="ORF">GSH16_03045</name>
</gene>
<evidence type="ECO:0000313" key="5">
    <source>
        <dbReference type="EMBL" id="MXU64411.1"/>
    </source>
</evidence>
<dbReference type="InterPro" id="IPR008920">
    <property type="entry name" value="TF_FadR/GntR_C"/>
</dbReference>
<dbReference type="PRINTS" id="PR00035">
    <property type="entry name" value="HTHGNTR"/>
</dbReference>
<dbReference type="SUPFAM" id="SSF46785">
    <property type="entry name" value="Winged helix' DNA-binding domain"/>
    <property type="match status" value="1"/>
</dbReference>
<accession>A0A6B0TZU7</accession>
<dbReference type="PROSITE" id="PS50949">
    <property type="entry name" value="HTH_GNTR"/>
    <property type="match status" value="1"/>
</dbReference>
<dbReference type="InterPro" id="IPR036390">
    <property type="entry name" value="WH_DNA-bd_sf"/>
</dbReference>
<dbReference type="PANTHER" id="PTHR43537">
    <property type="entry name" value="TRANSCRIPTIONAL REGULATOR, GNTR FAMILY"/>
    <property type="match status" value="1"/>
</dbReference>
<dbReference type="InterPro" id="IPR011711">
    <property type="entry name" value="GntR_C"/>
</dbReference>